<proteinExistence type="predicted"/>
<evidence type="ECO:0000313" key="1">
    <source>
        <dbReference type="EMBL" id="HDD44211.1"/>
    </source>
</evidence>
<protein>
    <submittedName>
        <fullName evidence="1">DUF3419 family protein</fullName>
    </submittedName>
</protein>
<organism evidence="1">
    <name type="scientific">Desulfofervidus auxilii</name>
    <dbReference type="NCBI Taxonomy" id="1621989"/>
    <lineage>
        <taxon>Bacteria</taxon>
        <taxon>Pseudomonadati</taxon>
        <taxon>Thermodesulfobacteriota</taxon>
        <taxon>Candidatus Desulfofervidia</taxon>
        <taxon>Candidatus Desulfofervidales</taxon>
        <taxon>Candidatus Desulfofervidaceae</taxon>
        <taxon>Candidatus Desulfofervidus</taxon>
    </lineage>
</organism>
<dbReference type="InterPro" id="IPR021829">
    <property type="entry name" value="DUF3419"/>
</dbReference>
<dbReference type="Proteomes" id="UP000886289">
    <property type="component" value="Unassembled WGS sequence"/>
</dbReference>
<name>A0A7C0Y9E3_DESA2</name>
<dbReference type="AlphaFoldDB" id="A0A7C0Y9E3"/>
<dbReference type="EMBL" id="DRBS01000194">
    <property type="protein sequence ID" value="HDD44211.1"/>
    <property type="molecule type" value="Genomic_DNA"/>
</dbReference>
<gene>
    <name evidence="1" type="ORF">ENG63_05050</name>
</gene>
<sequence length="310" mass="36490">MKDKASFSQDEIYRLSEKLSLKSESGFNMEAEPYILATDFPFLIWHKFPWQGKKVLIIANSGDNILNLWSLGVKEIWAVDIARKACFINELKKAAIKYLSFKSFRTLFAPYYQNSLFPSVTPFEKKSIYLKLRPYLSSVAKDWFDKNVDENNFLSPNQRELTFAHLIPHFIDERSFLKAKKAIKPYYLFNLSIETALEEFNEYFDMIYLSNIPEYIKQNLLTQDREDEIEAILEELYIKALKRLNIDGLLLIYCFGNVEKMPNLIMHEKKISEKLKINLKIFSFSFSTPLIKGSHFTHALIIFKNKKFFT</sequence>
<accession>A0A7C0Y9E3</accession>
<reference evidence="1" key="1">
    <citation type="journal article" date="2020" name="mSystems">
        <title>Genome- and Community-Level Interaction Insights into Carbon Utilization and Element Cycling Functions of Hydrothermarchaeota in Hydrothermal Sediment.</title>
        <authorList>
            <person name="Zhou Z."/>
            <person name="Liu Y."/>
            <person name="Xu W."/>
            <person name="Pan J."/>
            <person name="Luo Z.H."/>
            <person name="Li M."/>
        </authorList>
    </citation>
    <scope>NUCLEOTIDE SEQUENCE [LARGE SCALE GENOMIC DNA]</scope>
    <source>
        <strain evidence="1">HyVt-233</strain>
    </source>
</reference>
<comment type="caution">
    <text evidence="1">The sequence shown here is derived from an EMBL/GenBank/DDBJ whole genome shotgun (WGS) entry which is preliminary data.</text>
</comment>
<dbReference type="Pfam" id="PF11899">
    <property type="entry name" value="DUF3419"/>
    <property type="match status" value="1"/>
</dbReference>